<accession>A0A6N8IX74</accession>
<evidence type="ECO:0008006" key="3">
    <source>
        <dbReference type="Google" id="ProtNLM"/>
    </source>
</evidence>
<dbReference type="Proteomes" id="UP000469385">
    <property type="component" value="Unassembled WGS sequence"/>
</dbReference>
<evidence type="ECO:0000313" key="1">
    <source>
        <dbReference type="EMBL" id="MVQ30680.1"/>
    </source>
</evidence>
<comment type="caution">
    <text evidence="1">The sequence shown here is derived from an EMBL/GenBank/DDBJ whole genome shotgun (WGS) entry which is preliminary data.</text>
</comment>
<protein>
    <recommendedName>
        <fullName evidence="3">Glycosyl transferase</fullName>
    </recommendedName>
</protein>
<evidence type="ECO:0000313" key="2">
    <source>
        <dbReference type="Proteomes" id="UP000469385"/>
    </source>
</evidence>
<dbReference type="RefSeq" id="WP_157398808.1">
    <property type="nucleotide sequence ID" value="NZ_WSEL01000009.1"/>
</dbReference>
<sequence length="309" mass="34159">MNQFTAGEWLRLQPLQQGLKQLRNDALLARYLGVRPPALDAFLAAHQSLAGRPVALVIAFEQTWTLDWLLAAAARQLPGVTVLVADNSRQQPTRDEVAAVCARHGAPYFGLPPYRTRHANRSHGMAMSWVFHHLVRALRPGLFAFLDHDLIPVAPVDFAERLGAQPVFGLPNEGRFGCWSLWAGYCMYRLEAVSGRPLNFLYDFSRGLDTGGRNWNPLYSTLDRGALRFASRDLVELQPSAAEPPRPVELIDGRWIHVGGVSYNDNTRVKAGFFNAVRAALDAGTPFEALRHTGLQAASPSAQSRLSGR</sequence>
<gene>
    <name evidence="1" type="ORF">GON04_14560</name>
</gene>
<dbReference type="AlphaFoldDB" id="A0A6N8IX74"/>
<proteinExistence type="predicted"/>
<dbReference type="EMBL" id="WSEL01000009">
    <property type="protein sequence ID" value="MVQ30680.1"/>
    <property type="molecule type" value="Genomic_DNA"/>
</dbReference>
<reference evidence="1 2" key="1">
    <citation type="submission" date="2019-12" db="EMBL/GenBank/DDBJ databases">
        <authorList>
            <person name="Huq M.A."/>
        </authorList>
    </citation>
    <scope>NUCLEOTIDE SEQUENCE [LARGE SCALE GENOMIC DNA]</scope>
    <source>
        <strain evidence="1 2">MAH-25</strain>
    </source>
</reference>
<name>A0A6N8IX74_9BURK</name>
<keyword evidence="2" id="KW-1185">Reference proteome</keyword>
<organism evidence="1 2">
    <name type="scientific">Ramlibacter pinisoli</name>
    <dbReference type="NCBI Taxonomy" id="2682844"/>
    <lineage>
        <taxon>Bacteria</taxon>
        <taxon>Pseudomonadati</taxon>
        <taxon>Pseudomonadota</taxon>
        <taxon>Betaproteobacteria</taxon>
        <taxon>Burkholderiales</taxon>
        <taxon>Comamonadaceae</taxon>
        <taxon>Ramlibacter</taxon>
    </lineage>
</organism>